<dbReference type="STRING" id="1513793.SAMN06296036_1115"/>
<dbReference type="AlphaFoldDB" id="A0A1Y6BYF0"/>
<dbReference type="EMBL" id="FWZT01000011">
    <property type="protein sequence ID" value="SMF36131.1"/>
    <property type="molecule type" value="Genomic_DNA"/>
</dbReference>
<dbReference type="RefSeq" id="WP_132320279.1">
    <property type="nucleotide sequence ID" value="NZ_FWZT01000011.1"/>
</dbReference>
<sequence length="287" mass="31991">MIRLTLVSLSLLACNPAENAENSETGFQGGENQEAPSQELGPDVNVDTQAADVVAAVPDLFEVVPGEEQVAFLAFTSCLDLKTKNPEAPSGKYQLYQRDEAGQLTKFDAHCDMDEDGGWTMVLNYVHLGGTNPPTQTLTDRFPQFDKNNLGDDEQNTEFFGHVNPAFLSLWTFTELRFFCRTNAHNRVIHFKTDAATCIDYLKTGVGNCDDVRNSFTPLTGHIGDIPGVSNNGLVDQQQLAMTQRTFRDNNGTRNWDIRGGVDEDDWECDDDVDNQSSSTIHRIWFR</sequence>
<evidence type="ECO:0000256" key="1">
    <source>
        <dbReference type="SAM" id="MobiDB-lite"/>
    </source>
</evidence>
<gene>
    <name evidence="3" type="ORF">SAMN06296036_1115</name>
</gene>
<evidence type="ECO:0000313" key="4">
    <source>
        <dbReference type="Proteomes" id="UP000192907"/>
    </source>
</evidence>
<dbReference type="NCBIfam" id="NF040941">
    <property type="entry name" value="GGGWT_bact"/>
    <property type="match status" value="1"/>
</dbReference>
<name>A0A1Y6BYF0_9BACT</name>
<feature type="chain" id="PRO_5012147666" description="Fibrinogen C-terminal domain-containing protein" evidence="2">
    <location>
        <begin position="20"/>
        <end position="287"/>
    </location>
</feature>
<evidence type="ECO:0000256" key="2">
    <source>
        <dbReference type="SAM" id="SignalP"/>
    </source>
</evidence>
<dbReference type="Gene3D" id="3.90.215.10">
    <property type="entry name" value="Gamma Fibrinogen, chain A, domain 1"/>
    <property type="match status" value="1"/>
</dbReference>
<dbReference type="OrthoDB" id="6294637at2"/>
<dbReference type="Proteomes" id="UP000192907">
    <property type="component" value="Unassembled WGS sequence"/>
</dbReference>
<proteinExistence type="predicted"/>
<dbReference type="InterPro" id="IPR014716">
    <property type="entry name" value="Fibrinogen_a/b/g_C_1"/>
</dbReference>
<reference evidence="4" key="1">
    <citation type="submission" date="2017-04" db="EMBL/GenBank/DDBJ databases">
        <authorList>
            <person name="Varghese N."/>
            <person name="Submissions S."/>
        </authorList>
    </citation>
    <scope>NUCLEOTIDE SEQUENCE [LARGE SCALE GENOMIC DNA]</scope>
    <source>
        <strain evidence="4">RKEM611</strain>
    </source>
</reference>
<feature type="compositionally biased region" description="Polar residues" evidence="1">
    <location>
        <begin position="20"/>
        <end position="36"/>
    </location>
</feature>
<keyword evidence="2" id="KW-0732">Signal</keyword>
<protein>
    <recommendedName>
        <fullName evidence="5">Fibrinogen C-terminal domain-containing protein</fullName>
    </recommendedName>
</protein>
<feature type="region of interest" description="Disordered" evidence="1">
    <location>
        <begin position="20"/>
        <end position="43"/>
    </location>
</feature>
<evidence type="ECO:0008006" key="5">
    <source>
        <dbReference type="Google" id="ProtNLM"/>
    </source>
</evidence>
<evidence type="ECO:0000313" key="3">
    <source>
        <dbReference type="EMBL" id="SMF36131.1"/>
    </source>
</evidence>
<dbReference type="InterPro" id="IPR036056">
    <property type="entry name" value="Fibrinogen-like_C"/>
</dbReference>
<dbReference type="SUPFAM" id="SSF56496">
    <property type="entry name" value="Fibrinogen C-terminal domain-like"/>
    <property type="match status" value="1"/>
</dbReference>
<keyword evidence="4" id="KW-1185">Reference proteome</keyword>
<accession>A0A1Y6BYF0</accession>
<feature type="signal peptide" evidence="2">
    <location>
        <begin position="1"/>
        <end position="19"/>
    </location>
</feature>
<organism evidence="3 4">
    <name type="scientific">Pseudobacteriovorax antillogorgiicola</name>
    <dbReference type="NCBI Taxonomy" id="1513793"/>
    <lineage>
        <taxon>Bacteria</taxon>
        <taxon>Pseudomonadati</taxon>
        <taxon>Bdellovibrionota</taxon>
        <taxon>Oligoflexia</taxon>
        <taxon>Oligoflexales</taxon>
        <taxon>Pseudobacteriovoracaceae</taxon>
        <taxon>Pseudobacteriovorax</taxon>
    </lineage>
</organism>